<evidence type="ECO:0000259" key="3">
    <source>
        <dbReference type="Pfam" id="PF03413"/>
    </source>
</evidence>
<feature type="domain" description="PepSY" evidence="3">
    <location>
        <begin position="62"/>
        <end position="118"/>
    </location>
</feature>
<dbReference type="Pfam" id="PF03413">
    <property type="entry name" value="PepSY"/>
    <property type="match status" value="2"/>
</dbReference>
<name>A0ABV4QIN3_9ACTN</name>
<dbReference type="Gene3D" id="3.10.450.40">
    <property type="match status" value="2"/>
</dbReference>
<dbReference type="RefSeq" id="WP_371953517.1">
    <property type="nucleotide sequence ID" value="NZ_JAXCEI010000015.1"/>
</dbReference>
<feature type="region of interest" description="Disordered" evidence="1">
    <location>
        <begin position="217"/>
        <end position="254"/>
    </location>
</feature>
<dbReference type="EMBL" id="JAXCEI010000015">
    <property type="protein sequence ID" value="MFA1543018.1"/>
    <property type="molecule type" value="Genomic_DNA"/>
</dbReference>
<dbReference type="Proteomes" id="UP001569963">
    <property type="component" value="Unassembled WGS sequence"/>
</dbReference>
<gene>
    <name evidence="4" type="ORF">SM611_29160</name>
</gene>
<feature type="compositionally biased region" description="Low complexity" evidence="1">
    <location>
        <begin position="38"/>
        <end position="47"/>
    </location>
</feature>
<sequence length="254" mass="25801">MKIDARRMLTGRRLLVTAVAAGVLAGGGTTAAFAVAHADPSPSASPSDGRHDGRPEAAEAAVSIAQAADAALKAVPGTVAEVELEDENGRTVWEVDVLSGSGERRDVTVDAGDGKVLANRADDRGGDRGRDGDHRGGDDGDHRGGDDGDGGAAALRGAKVAAPAAVEAALKAVPGRATSAEFEHEGGKADWKVRVTGEDGARHGVIVDAATGEILAKRTAEKDGRGHRADHGKRHGDGHGDGHGDRHGMDHGED</sequence>
<keyword evidence="2" id="KW-0732">Signal</keyword>
<feature type="region of interest" description="Disordered" evidence="1">
    <location>
        <begin position="104"/>
        <end position="152"/>
    </location>
</feature>
<dbReference type="InterPro" id="IPR025711">
    <property type="entry name" value="PepSY"/>
</dbReference>
<feature type="domain" description="PepSY" evidence="3">
    <location>
        <begin position="165"/>
        <end position="217"/>
    </location>
</feature>
<evidence type="ECO:0000256" key="1">
    <source>
        <dbReference type="SAM" id="MobiDB-lite"/>
    </source>
</evidence>
<feature type="chain" id="PRO_5045729420" evidence="2">
    <location>
        <begin position="35"/>
        <end position="254"/>
    </location>
</feature>
<keyword evidence="5" id="KW-1185">Reference proteome</keyword>
<feature type="compositionally biased region" description="Basic and acidic residues" evidence="1">
    <location>
        <begin position="48"/>
        <end position="57"/>
    </location>
</feature>
<feature type="compositionally biased region" description="Basic and acidic residues" evidence="1">
    <location>
        <begin position="120"/>
        <end position="146"/>
    </location>
</feature>
<comment type="caution">
    <text evidence="4">The sequence shown here is derived from an EMBL/GenBank/DDBJ whole genome shotgun (WGS) entry which is preliminary data.</text>
</comment>
<evidence type="ECO:0000313" key="5">
    <source>
        <dbReference type="Proteomes" id="UP001569963"/>
    </source>
</evidence>
<protein>
    <submittedName>
        <fullName evidence="4">PepSY domain-containing protein</fullName>
    </submittedName>
</protein>
<reference evidence="4 5" key="1">
    <citation type="submission" date="2023-11" db="EMBL/GenBank/DDBJ databases">
        <title>Actinomadura monticuli sp. nov., isolated from volcanic ash.</title>
        <authorList>
            <person name="Lee S.D."/>
            <person name="Yang H."/>
            <person name="Kim I.S."/>
        </authorList>
    </citation>
    <scope>NUCLEOTIDE SEQUENCE [LARGE SCALE GENOMIC DNA]</scope>
    <source>
        <strain evidence="4 5">DLS-62</strain>
    </source>
</reference>
<feature type="signal peptide" evidence="2">
    <location>
        <begin position="1"/>
        <end position="34"/>
    </location>
</feature>
<evidence type="ECO:0000313" key="4">
    <source>
        <dbReference type="EMBL" id="MFA1543018.1"/>
    </source>
</evidence>
<feature type="region of interest" description="Disordered" evidence="1">
    <location>
        <begin position="38"/>
        <end position="59"/>
    </location>
</feature>
<proteinExistence type="predicted"/>
<evidence type="ECO:0000256" key="2">
    <source>
        <dbReference type="SAM" id="SignalP"/>
    </source>
</evidence>
<accession>A0ABV4QIN3</accession>
<organism evidence="4 5">
    <name type="scientific">Actinomadura monticuli</name>
    <dbReference type="NCBI Taxonomy" id="3097367"/>
    <lineage>
        <taxon>Bacteria</taxon>
        <taxon>Bacillati</taxon>
        <taxon>Actinomycetota</taxon>
        <taxon>Actinomycetes</taxon>
        <taxon>Streptosporangiales</taxon>
        <taxon>Thermomonosporaceae</taxon>
        <taxon>Actinomadura</taxon>
    </lineage>
</organism>